<protein>
    <submittedName>
        <fullName evidence="4">Carbohydrate kinase family protein</fullName>
    </submittedName>
</protein>
<evidence type="ECO:0000256" key="1">
    <source>
        <dbReference type="ARBA" id="ARBA00022679"/>
    </source>
</evidence>
<comment type="caution">
    <text evidence="4">The sequence shown here is derived from an EMBL/GenBank/DDBJ whole genome shotgun (WGS) entry which is preliminary data.</text>
</comment>
<dbReference type="Gene3D" id="3.40.1190.20">
    <property type="match status" value="1"/>
</dbReference>
<dbReference type="EMBL" id="PXYV01000013">
    <property type="protein sequence ID" value="PSR22717.1"/>
    <property type="molecule type" value="Genomic_DNA"/>
</dbReference>
<organism evidence="4 5">
    <name type="scientific">Sulfobacillus acidophilus</name>
    <dbReference type="NCBI Taxonomy" id="53633"/>
    <lineage>
        <taxon>Bacteria</taxon>
        <taxon>Bacillati</taxon>
        <taxon>Bacillota</taxon>
        <taxon>Clostridia</taxon>
        <taxon>Eubacteriales</taxon>
        <taxon>Clostridiales Family XVII. Incertae Sedis</taxon>
        <taxon>Sulfobacillus</taxon>
    </lineage>
</organism>
<dbReference type="PANTHER" id="PTHR10584:SF166">
    <property type="entry name" value="RIBOKINASE"/>
    <property type="match status" value="1"/>
</dbReference>
<proteinExistence type="predicted"/>
<evidence type="ECO:0000313" key="4">
    <source>
        <dbReference type="EMBL" id="PSR22717.1"/>
    </source>
</evidence>
<accession>A0A2T2WKG7</accession>
<dbReference type="InterPro" id="IPR029056">
    <property type="entry name" value="Ribokinase-like"/>
</dbReference>
<dbReference type="GO" id="GO:0016301">
    <property type="term" value="F:kinase activity"/>
    <property type="evidence" value="ECO:0007669"/>
    <property type="project" value="UniProtKB-KW"/>
</dbReference>
<dbReference type="Pfam" id="PF00294">
    <property type="entry name" value="PfkB"/>
    <property type="match status" value="1"/>
</dbReference>
<dbReference type="InterPro" id="IPR011611">
    <property type="entry name" value="PfkB_dom"/>
</dbReference>
<keyword evidence="1" id="KW-0808">Transferase</keyword>
<name>A0A2T2WKG7_9FIRM</name>
<gene>
    <name evidence="4" type="ORF">C7B45_05840</name>
</gene>
<dbReference type="Proteomes" id="UP000241848">
    <property type="component" value="Unassembled WGS sequence"/>
</dbReference>
<dbReference type="SUPFAM" id="SSF53613">
    <property type="entry name" value="Ribokinase-like"/>
    <property type="match status" value="1"/>
</dbReference>
<keyword evidence="2 4" id="KW-0418">Kinase</keyword>
<evidence type="ECO:0000256" key="2">
    <source>
        <dbReference type="ARBA" id="ARBA00022777"/>
    </source>
</evidence>
<evidence type="ECO:0000313" key="5">
    <source>
        <dbReference type="Proteomes" id="UP000241848"/>
    </source>
</evidence>
<dbReference type="PANTHER" id="PTHR10584">
    <property type="entry name" value="SUGAR KINASE"/>
    <property type="match status" value="1"/>
</dbReference>
<feature type="domain" description="Carbohydrate kinase PfkB" evidence="3">
    <location>
        <begin position="38"/>
        <end position="350"/>
    </location>
</feature>
<reference evidence="4 5" key="1">
    <citation type="journal article" date="2014" name="BMC Genomics">
        <title>Comparison of environmental and isolate Sulfobacillus genomes reveals diverse carbon, sulfur, nitrogen, and hydrogen metabolisms.</title>
        <authorList>
            <person name="Justice N.B."/>
            <person name="Norman A."/>
            <person name="Brown C.T."/>
            <person name="Singh A."/>
            <person name="Thomas B.C."/>
            <person name="Banfield J.F."/>
        </authorList>
    </citation>
    <scope>NUCLEOTIDE SEQUENCE [LARGE SCALE GENOMIC DNA]</scope>
    <source>
        <strain evidence="4">AMDSBA3</strain>
    </source>
</reference>
<evidence type="ECO:0000259" key="3">
    <source>
        <dbReference type="Pfam" id="PF00294"/>
    </source>
</evidence>
<dbReference type="AlphaFoldDB" id="A0A2T2WKG7"/>
<sequence>MTRPMQRNSPTVMLAGHVSLDIMPEIATKSQGFESFRPGGLIVVDGYHIVPGGSVINTGLTLDRLGESVCMVVKIGTDLFGRIFQESLADLIQLRDENPSAVFVREDSVSSTSFTIVVSPQGDDRMFLAYPGTNKTFDVTDIPMDEANHAKVFHFGYPPLLERVYQDGGHSLACLFRSLQQNHVITSLDMCMPGKDSDVDWLQFLRTVLPFVDIFAPSLEEVMLMVAPHRYRQLGEGSRPLAMSITEADLVETAESLLQMGAGVVLIKLGAEGLYVRTGRGLNAPSWANRELYTPCFRVREVGTTGAGDATIGGLLYGILRGLEPEGCVKYSVGVGAHSVEAVDATSGIRTWEEVVFRVEHGWERHRPHPAFETWRSYCDIYRGPRDAN</sequence>